<evidence type="ECO:0000313" key="3">
    <source>
        <dbReference type="Proteomes" id="UP001236014"/>
    </source>
</evidence>
<dbReference type="PANTHER" id="PTHR46112:SF2">
    <property type="entry name" value="XAA-PRO AMINOPEPTIDASE P-RELATED"/>
    <property type="match status" value="1"/>
</dbReference>
<accession>A0A9Y2ICS1</accession>
<sequence>MTRELFTDEELAAFKAAQRLAFDAVVSIETELHEGITEQQAAVKLERWLRARGVSHFFHYGFVWFGDRTRFLDFPPIPRRVRDLFGTKAAHFSGHYRPGGRRLKQGDAVILDIGPIYQRGAADIGYSCSLGRPTEEFHETRMALAPYRHMILDMVKNGETQSKIDKEIDDYTKDHGYLNIHSRYPGSAIAHRVGRVPGLRLPTFNVKGFSPQTVGYLAGDVLGSALRLDVRSAPFWKPKSDRPCEPGLWAFEPHIGRGDVGAKWGEVLVVTEDTAYWLDDDLPHVRYWADHGVHPAPQH</sequence>
<reference evidence="2 3" key="1">
    <citation type="submission" date="2023-06" db="EMBL/GenBank/DDBJ databases">
        <authorList>
            <person name="Oyuntsetseg B."/>
            <person name="Kim S.B."/>
        </authorList>
    </citation>
    <scope>NUCLEOTIDE SEQUENCE [LARGE SCALE GENOMIC DNA]</scope>
    <source>
        <strain evidence="2 3">2-15</strain>
    </source>
</reference>
<keyword evidence="3" id="KW-1185">Reference proteome</keyword>
<dbReference type="InterPro" id="IPR000994">
    <property type="entry name" value="Pept_M24"/>
</dbReference>
<name>A0A9Y2ICS1_9PSEU</name>
<dbReference type="Pfam" id="PF00557">
    <property type="entry name" value="Peptidase_M24"/>
    <property type="match status" value="1"/>
</dbReference>
<dbReference type="PANTHER" id="PTHR46112">
    <property type="entry name" value="AMINOPEPTIDASE"/>
    <property type="match status" value="1"/>
</dbReference>
<dbReference type="SUPFAM" id="SSF55920">
    <property type="entry name" value="Creatinase/aminopeptidase"/>
    <property type="match status" value="1"/>
</dbReference>
<dbReference type="KEGG" id="acab:QRX50_42525"/>
<dbReference type="RefSeq" id="WP_285968739.1">
    <property type="nucleotide sequence ID" value="NZ_CP127294.1"/>
</dbReference>
<dbReference type="CDD" id="cd01066">
    <property type="entry name" value="APP_MetAP"/>
    <property type="match status" value="1"/>
</dbReference>
<dbReference type="EMBL" id="CP127294">
    <property type="protein sequence ID" value="WIX78005.1"/>
    <property type="molecule type" value="Genomic_DNA"/>
</dbReference>
<protein>
    <submittedName>
        <fullName evidence="2">M24 family metallopeptidase</fullName>
    </submittedName>
</protein>
<proteinExistence type="predicted"/>
<dbReference type="InterPro" id="IPR050659">
    <property type="entry name" value="Peptidase_M24B"/>
</dbReference>
<gene>
    <name evidence="2" type="ORF">QRX50_42525</name>
</gene>
<dbReference type="Proteomes" id="UP001236014">
    <property type="component" value="Chromosome"/>
</dbReference>
<organism evidence="2 3">
    <name type="scientific">Amycolatopsis carbonis</name>
    <dbReference type="NCBI Taxonomy" id="715471"/>
    <lineage>
        <taxon>Bacteria</taxon>
        <taxon>Bacillati</taxon>
        <taxon>Actinomycetota</taxon>
        <taxon>Actinomycetes</taxon>
        <taxon>Pseudonocardiales</taxon>
        <taxon>Pseudonocardiaceae</taxon>
        <taxon>Amycolatopsis</taxon>
    </lineage>
</organism>
<dbReference type="AlphaFoldDB" id="A0A9Y2ICS1"/>
<evidence type="ECO:0000313" key="2">
    <source>
        <dbReference type="EMBL" id="WIX78005.1"/>
    </source>
</evidence>
<dbReference type="InterPro" id="IPR036005">
    <property type="entry name" value="Creatinase/aminopeptidase-like"/>
</dbReference>
<evidence type="ECO:0000259" key="1">
    <source>
        <dbReference type="Pfam" id="PF00557"/>
    </source>
</evidence>
<feature type="domain" description="Peptidase M24" evidence="1">
    <location>
        <begin position="13"/>
        <end position="272"/>
    </location>
</feature>
<dbReference type="Gene3D" id="3.90.230.10">
    <property type="entry name" value="Creatinase/methionine aminopeptidase superfamily"/>
    <property type="match status" value="1"/>
</dbReference>